<evidence type="ECO:0000313" key="2">
    <source>
        <dbReference type="Proteomes" id="UP000664795"/>
    </source>
</evidence>
<dbReference type="InterPro" id="IPR051200">
    <property type="entry name" value="Host-pathogen_enzymatic-act"/>
</dbReference>
<keyword evidence="2" id="KW-1185">Reference proteome</keyword>
<dbReference type="EMBL" id="JAFMYU010000012">
    <property type="protein sequence ID" value="MBO0932392.1"/>
    <property type="molecule type" value="Genomic_DNA"/>
</dbReference>
<dbReference type="InterPro" id="IPR015943">
    <property type="entry name" value="WD40/YVTN_repeat-like_dom_sf"/>
</dbReference>
<dbReference type="Gene3D" id="2.130.10.10">
    <property type="entry name" value="YVTN repeat-like/Quinoprotein amine dehydrogenase"/>
    <property type="match status" value="2"/>
</dbReference>
<protein>
    <submittedName>
        <fullName evidence="1">YncE family protein</fullName>
    </submittedName>
</protein>
<dbReference type="PANTHER" id="PTHR47197">
    <property type="entry name" value="PROTEIN NIRF"/>
    <property type="match status" value="1"/>
</dbReference>
<gene>
    <name evidence="1" type="ORF">J2I48_15380</name>
</gene>
<dbReference type="InterPro" id="IPR011048">
    <property type="entry name" value="Haem_d1_sf"/>
</dbReference>
<dbReference type="InterPro" id="IPR031815">
    <property type="entry name" value="DUF5074"/>
</dbReference>
<name>A0A939JWY1_9BACT</name>
<dbReference type="AlphaFoldDB" id="A0A939JWY1"/>
<organism evidence="1 2">
    <name type="scientific">Fibrella aquatilis</name>
    <dbReference type="NCBI Taxonomy" id="2817059"/>
    <lineage>
        <taxon>Bacteria</taxon>
        <taxon>Pseudomonadati</taxon>
        <taxon>Bacteroidota</taxon>
        <taxon>Cytophagia</taxon>
        <taxon>Cytophagales</taxon>
        <taxon>Spirosomataceae</taxon>
        <taxon>Fibrella</taxon>
    </lineage>
</organism>
<dbReference type="PANTHER" id="PTHR47197:SF3">
    <property type="entry name" value="DIHYDRO-HEME D1 DEHYDROGENASE"/>
    <property type="match status" value="1"/>
</dbReference>
<sequence length="322" mass="34916">MHALAQQQATDYQFIRKISLPGDGKWDYLKMDGERERLFVSHGDRVHVVDLKTDQAIGEITSLSGVHGIGLAKDLNKGYITNGTTNAITIFDYNTFKVLQTLMVPGKKADAVLYDKFSGQIFVFNNGSGNAVVIDAKTDKVVGTVEMGGAPEFACTNDKGSIFNNNEDTNEVIEIDAKTRTIKNRFSLAPSEVATGLTIDPATNRLFSVCRKTKTLVVLDATSGKIIQTLPIGGGVDGVVFDKELKRVITSNGEGNVTVVQQDSPDSYRVVQTLITKPGQKTIVHRGATHHLYLSGAEYKEGTRDILPGTFGVSVYGLTAKQ</sequence>
<evidence type="ECO:0000313" key="1">
    <source>
        <dbReference type="EMBL" id="MBO0932392.1"/>
    </source>
</evidence>
<dbReference type="Pfam" id="PF16819">
    <property type="entry name" value="DUF5074"/>
    <property type="match status" value="1"/>
</dbReference>
<proteinExistence type="predicted"/>
<dbReference type="Proteomes" id="UP000664795">
    <property type="component" value="Unassembled WGS sequence"/>
</dbReference>
<comment type="caution">
    <text evidence="1">The sequence shown here is derived from an EMBL/GenBank/DDBJ whole genome shotgun (WGS) entry which is preliminary data.</text>
</comment>
<dbReference type="SUPFAM" id="SSF51004">
    <property type="entry name" value="C-terminal (heme d1) domain of cytochrome cd1-nitrite reductase"/>
    <property type="match status" value="1"/>
</dbReference>
<reference evidence="1 2" key="1">
    <citation type="submission" date="2021-03" db="EMBL/GenBank/DDBJ databases">
        <title>Fibrella sp. HMF5036 genome sequencing and assembly.</title>
        <authorList>
            <person name="Kang H."/>
            <person name="Kim H."/>
            <person name="Bae S."/>
            <person name="Joh K."/>
        </authorList>
    </citation>
    <scope>NUCLEOTIDE SEQUENCE [LARGE SCALE GENOMIC DNA]</scope>
    <source>
        <strain evidence="1 2">HMF5036</strain>
    </source>
</reference>
<accession>A0A939JWY1</accession>